<gene>
    <name evidence="5" type="ORF">GBG18_05525</name>
    <name evidence="4" type="ORF">GBG19_07175</name>
</gene>
<feature type="domain" description="2Fe-2S ferredoxin-type" evidence="3">
    <location>
        <begin position="3"/>
        <end position="93"/>
    </location>
</feature>
<dbReference type="PANTHER" id="PTHR43644:SF1">
    <property type="entry name" value="NAD(P)H-FLAVIN REDUCTASE"/>
    <property type="match status" value="1"/>
</dbReference>
<dbReference type="PANTHER" id="PTHR43644">
    <property type="entry name" value="NA(+)-TRANSLOCATING NADH-QUINONE REDUCTASE SUBUNIT"/>
    <property type="match status" value="1"/>
</dbReference>
<keyword evidence="2" id="KW-0274">FAD</keyword>
<dbReference type="Proteomes" id="UP000472839">
    <property type="component" value="Unassembled WGS sequence"/>
</dbReference>
<reference evidence="6 7" key="1">
    <citation type="submission" date="2019-10" db="EMBL/GenBank/DDBJ databases">
        <title>Poseidonibacter ostreae sp. nov., isolated from the gut of the Ostrea denselamellosa.</title>
        <authorList>
            <person name="Choi A."/>
        </authorList>
    </citation>
    <scope>NUCLEOTIDE SEQUENCE [LARGE SCALE GENOMIC DNA]</scope>
    <source>
        <strain evidence="4 7">SJOD-M-33</strain>
        <strain evidence="5 6">SJOD-M-5</strain>
    </source>
</reference>
<dbReference type="PROSITE" id="PS00197">
    <property type="entry name" value="2FE2S_FER_1"/>
    <property type="match status" value="1"/>
</dbReference>
<dbReference type="GO" id="GO:0051537">
    <property type="term" value="F:2 iron, 2 sulfur cluster binding"/>
    <property type="evidence" value="ECO:0007669"/>
    <property type="project" value="InterPro"/>
</dbReference>
<dbReference type="SUPFAM" id="SSF54292">
    <property type="entry name" value="2Fe-2S ferredoxin-like"/>
    <property type="match status" value="1"/>
</dbReference>
<dbReference type="CDD" id="cd00207">
    <property type="entry name" value="fer2"/>
    <property type="match status" value="1"/>
</dbReference>
<dbReference type="InterPro" id="IPR001041">
    <property type="entry name" value="2Fe-2S_ferredoxin-type"/>
</dbReference>
<dbReference type="AlphaFoldDB" id="A0A6L4WST6"/>
<evidence type="ECO:0000313" key="6">
    <source>
        <dbReference type="Proteomes" id="UP000461010"/>
    </source>
</evidence>
<dbReference type="InterPro" id="IPR012675">
    <property type="entry name" value="Beta-grasp_dom_sf"/>
</dbReference>
<dbReference type="RefSeq" id="WP_152189151.1">
    <property type="nucleotide sequence ID" value="NZ_WFKJ01000012.1"/>
</dbReference>
<dbReference type="InterPro" id="IPR006058">
    <property type="entry name" value="2Fe2S_fd_BS"/>
</dbReference>
<organism evidence="4 7">
    <name type="scientific">Poseidonibacter ostreae</name>
    <dbReference type="NCBI Taxonomy" id="2654171"/>
    <lineage>
        <taxon>Bacteria</taxon>
        <taxon>Pseudomonadati</taxon>
        <taxon>Campylobacterota</taxon>
        <taxon>Epsilonproteobacteria</taxon>
        <taxon>Campylobacterales</taxon>
        <taxon>Arcobacteraceae</taxon>
        <taxon>Poseidonibacter</taxon>
    </lineage>
</organism>
<dbReference type="Gene3D" id="3.10.20.30">
    <property type="match status" value="1"/>
</dbReference>
<keyword evidence="1" id="KW-0285">Flavoprotein</keyword>
<proteinExistence type="predicted"/>
<dbReference type="EMBL" id="WFKK01000017">
    <property type="protein sequence ID" value="KAB7889102.1"/>
    <property type="molecule type" value="Genomic_DNA"/>
</dbReference>
<accession>A0A6L4WST6</accession>
<name>A0A6L4WST6_9BACT</name>
<comment type="caution">
    <text evidence="4">The sequence shown here is derived from an EMBL/GenBank/DDBJ whole genome shotgun (WGS) entry which is preliminary data.</text>
</comment>
<dbReference type="PROSITE" id="PS51085">
    <property type="entry name" value="2FE2S_FER_2"/>
    <property type="match status" value="1"/>
</dbReference>
<dbReference type="Proteomes" id="UP000461010">
    <property type="component" value="Unassembled WGS sequence"/>
</dbReference>
<dbReference type="EMBL" id="WFKJ01000012">
    <property type="protein sequence ID" value="KAB7891759.1"/>
    <property type="molecule type" value="Genomic_DNA"/>
</dbReference>
<evidence type="ECO:0000313" key="4">
    <source>
        <dbReference type="EMBL" id="KAB7889102.1"/>
    </source>
</evidence>
<evidence type="ECO:0000259" key="3">
    <source>
        <dbReference type="PROSITE" id="PS51085"/>
    </source>
</evidence>
<evidence type="ECO:0000256" key="2">
    <source>
        <dbReference type="ARBA" id="ARBA00022827"/>
    </source>
</evidence>
<evidence type="ECO:0000313" key="7">
    <source>
        <dbReference type="Proteomes" id="UP000472839"/>
    </source>
</evidence>
<dbReference type="Pfam" id="PF00111">
    <property type="entry name" value="Fer2"/>
    <property type="match status" value="1"/>
</dbReference>
<evidence type="ECO:0000256" key="1">
    <source>
        <dbReference type="ARBA" id="ARBA00022630"/>
    </source>
</evidence>
<sequence>MKHNIFVKNKEKERACNEDKNLMDSLSVCQDLVPNGCHNGACGICKITIHNGEYEKLKMNRKHISEDEESSNIVLACRTFPKSDMEIEFIEKPKSKHYTLGH</sequence>
<dbReference type="InterPro" id="IPR036010">
    <property type="entry name" value="2Fe-2S_ferredoxin-like_sf"/>
</dbReference>
<protein>
    <submittedName>
        <fullName evidence="4">2Fe-2S iron-sulfur cluster binding domain-containing protein</fullName>
    </submittedName>
</protein>
<evidence type="ECO:0000313" key="5">
    <source>
        <dbReference type="EMBL" id="KAB7891759.1"/>
    </source>
</evidence>
<keyword evidence="6" id="KW-1185">Reference proteome</keyword>